<gene>
    <name evidence="1" type="ORF">L798_07836</name>
</gene>
<proteinExistence type="predicted"/>
<protein>
    <submittedName>
        <fullName evidence="1">Uncharacterized protein</fullName>
    </submittedName>
</protein>
<organism evidence="1 2">
    <name type="scientific">Zootermopsis nevadensis</name>
    <name type="common">Dampwood termite</name>
    <dbReference type="NCBI Taxonomy" id="136037"/>
    <lineage>
        <taxon>Eukaryota</taxon>
        <taxon>Metazoa</taxon>
        <taxon>Ecdysozoa</taxon>
        <taxon>Arthropoda</taxon>
        <taxon>Hexapoda</taxon>
        <taxon>Insecta</taxon>
        <taxon>Pterygota</taxon>
        <taxon>Neoptera</taxon>
        <taxon>Polyneoptera</taxon>
        <taxon>Dictyoptera</taxon>
        <taxon>Blattodea</taxon>
        <taxon>Blattoidea</taxon>
        <taxon>Termitoidae</taxon>
        <taxon>Termopsidae</taxon>
        <taxon>Zootermopsis</taxon>
    </lineage>
</organism>
<evidence type="ECO:0000313" key="2">
    <source>
        <dbReference type="Proteomes" id="UP000027135"/>
    </source>
</evidence>
<sequence length="105" mass="11616">MEEYKVNGSLLNNEQYCHTTSEGPTGSLKMKANAALVKFAGPASKQMIVTGYWERPILLVPEHCGPQLFVGSIYRHSVGLLGPSQGLYLYTGQHNREKCRQTSMA</sequence>
<dbReference type="InParanoid" id="A0A067RER4"/>
<reference evidence="1 2" key="1">
    <citation type="journal article" date="2014" name="Nat. Commun.">
        <title>Molecular traces of alternative social organization in a termite genome.</title>
        <authorList>
            <person name="Terrapon N."/>
            <person name="Li C."/>
            <person name="Robertson H.M."/>
            <person name="Ji L."/>
            <person name="Meng X."/>
            <person name="Booth W."/>
            <person name="Chen Z."/>
            <person name="Childers C.P."/>
            <person name="Glastad K.M."/>
            <person name="Gokhale K."/>
            <person name="Gowin J."/>
            <person name="Gronenberg W."/>
            <person name="Hermansen R.A."/>
            <person name="Hu H."/>
            <person name="Hunt B.G."/>
            <person name="Huylmans A.K."/>
            <person name="Khalil S.M."/>
            <person name="Mitchell R.D."/>
            <person name="Munoz-Torres M.C."/>
            <person name="Mustard J.A."/>
            <person name="Pan H."/>
            <person name="Reese J.T."/>
            <person name="Scharf M.E."/>
            <person name="Sun F."/>
            <person name="Vogel H."/>
            <person name="Xiao J."/>
            <person name="Yang W."/>
            <person name="Yang Z."/>
            <person name="Yang Z."/>
            <person name="Zhou J."/>
            <person name="Zhu J."/>
            <person name="Brent C.S."/>
            <person name="Elsik C.G."/>
            <person name="Goodisman M.A."/>
            <person name="Liberles D.A."/>
            <person name="Roe R.M."/>
            <person name="Vargo E.L."/>
            <person name="Vilcinskas A."/>
            <person name="Wang J."/>
            <person name="Bornberg-Bauer E."/>
            <person name="Korb J."/>
            <person name="Zhang G."/>
            <person name="Liebig J."/>
        </authorList>
    </citation>
    <scope>NUCLEOTIDE SEQUENCE [LARGE SCALE GENOMIC DNA]</scope>
    <source>
        <tissue evidence="1">Whole organism</tissue>
    </source>
</reference>
<dbReference type="Proteomes" id="UP000027135">
    <property type="component" value="Unassembled WGS sequence"/>
</dbReference>
<accession>A0A067RER4</accession>
<dbReference type="AlphaFoldDB" id="A0A067RER4"/>
<name>A0A067RER4_ZOONE</name>
<keyword evidence="2" id="KW-1185">Reference proteome</keyword>
<dbReference type="EMBL" id="KK852740">
    <property type="protein sequence ID" value="KDR17397.1"/>
    <property type="molecule type" value="Genomic_DNA"/>
</dbReference>
<evidence type="ECO:0000313" key="1">
    <source>
        <dbReference type="EMBL" id="KDR17397.1"/>
    </source>
</evidence>